<protein>
    <recommendedName>
        <fullName evidence="1">IQCH-like ATP-grasp domain-containing protein</fullName>
    </recommendedName>
</protein>
<evidence type="ECO:0000313" key="2">
    <source>
        <dbReference type="EMBL" id="OMJ95267.1"/>
    </source>
</evidence>
<keyword evidence="3" id="KW-1185">Reference proteome</keyword>
<dbReference type="Pfam" id="PF24923">
    <property type="entry name" value="ATP-grasp_IQCH"/>
    <property type="match status" value="1"/>
</dbReference>
<dbReference type="OrthoDB" id="2117703at2759"/>
<organism evidence="2 3">
    <name type="scientific">Stentor coeruleus</name>
    <dbReference type="NCBI Taxonomy" id="5963"/>
    <lineage>
        <taxon>Eukaryota</taxon>
        <taxon>Sar</taxon>
        <taxon>Alveolata</taxon>
        <taxon>Ciliophora</taxon>
        <taxon>Postciliodesmatophora</taxon>
        <taxon>Heterotrichea</taxon>
        <taxon>Heterotrichida</taxon>
        <taxon>Stentoridae</taxon>
        <taxon>Stentor</taxon>
    </lineage>
</organism>
<name>A0A1R2D1X1_9CILI</name>
<comment type="caution">
    <text evidence="2">The sequence shown here is derived from an EMBL/GenBank/DDBJ whole genome shotgun (WGS) entry which is preliminary data.</text>
</comment>
<sequence>MDSFNNALKLVQEEVKDISSTLHHIYKQVPASYIPYGLKEANENLIILHEHISKNPKEPNFPSIKINHKRSRTLANTPAITNKSNTNNRILATREKFQLFSTSHNFSRLHSKQSYQRPKFSRMSNARVIPKATRYDPLANPIFISQEEHELGLFSLSNKGIVSKNADLEELFELPVLNSKKIQLNTFSSQFQSPICDKRIFQTSVDNSIRRKRIEVESPDMIKIGDIDSPSNKKKKEKVKNTIERHFLIVKKGKIKQNLDFDSFRRAYYKKWRTMEEVLRQVEEFCKKFRYLKVVIDARKLYELEIDEVKPLTIEKFRTCVINLHEIKETLISHKVVYRGEVGRHLAAVKIQTAFRRFYGHRQYRHLRALNIRAKIIQLYFRLYLKKLETKRNIEQVRQDRKEKFRQRQKQFKIDWPNIKNTYRTEIHLGSIQPDITKNFYYAKQNIQLMRVFSLCDPKLSIIYISPIVLHSDILEYYYSVLKLCEIPNAKDRLVFITPNHGINLDSLYSTSKLLFLSSGTINEIKEMIKGKIAYLVPNVPNEDDIWLSDLLGIPVMCTEPGLASQISTKIGCTPIFKNVGIKLPLQITGIKTPEFFYQTLSNLIFEHLHKDIWMFKLNHETSSRGLAYFDTTKLKSVLKYRKYDTMKEEFLTEIHAELIKIMPHSVKLVMMPLWESWDSYLQVFCTYGGIIQETPDSRSNIASPCISICIEPDGGIRYICAVDRMQSREYLNLGIFFPQSSFPHSEILEIGYKVGKELYSQGVLGYANIEFVAFPDPYNQGGLPVYWGIDIRLNFGVIASSYFMFHVLVGGFLENASGKYYIEFEEQEDEFNIIEDVFGDNFTNLLTTSNPSRSRNEYTRCKLIKEDVDKYERNVEDFNKFDERCYLFCWHVEHPDLRDLSIGGLFHMCRLESMTYSLETCKGSMFSIYEKLSSHHFGIMGIGNNRQDSIRVLSETFSFILQQAGPPPQPPTSFKMPKKEDYNLNELITKVKSIHKTLEKINKSGKKNYLVELL</sequence>
<evidence type="ECO:0000313" key="3">
    <source>
        <dbReference type="Proteomes" id="UP000187209"/>
    </source>
</evidence>
<dbReference type="InterPro" id="IPR056855">
    <property type="entry name" value="ATP-grasp_IQCH"/>
</dbReference>
<dbReference type="PROSITE" id="PS50096">
    <property type="entry name" value="IQ"/>
    <property type="match status" value="1"/>
</dbReference>
<accession>A0A1R2D1X1</accession>
<proteinExistence type="predicted"/>
<dbReference type="AlphaFoldDB" id="A0A1R2D1X1"/>
<dbReference type="PANTHER" id="PTHR14465:SF0">
    <property type="entry name" value="IQ DOMAIN-CONTAINING PROTEIN H"/>
    <property type="match status" value="1"/>
</dbReference>
<dbReference type="PANTHER" id="PTHR14465">
    <property type="entry name" value="IQ DOMAIN-CONTAINING PROTEIN H"/>
    <property type="match status" value="1"/>
</dbReference>
<reference evidence="2 3" key="1">
    <citation type="submission" date="2016-11" db="EMBL/GenBank/DDBJ databases">
        <title>The macronuclear genome of Stentor coeruleus: a giant cell with tiny introns.</title>
        <authorList>
            <person name="Slabodnick M."/>
            <person name="Ruby J.G."/>
            <person name="Reiff S.B."/>
            <person name="Swart E.C."/>
            <person name="Gosai S."/>
            <person name="Prabakaran S."/>
            <person name="Witkowska E."/>
            <person name="Larue G.E."/>
            <person name="Fisher S."/>
            <person name="Freeman R.M."/>
            <person name="Gunawardena J."/>
            <person name="Chu W."/>
            <person name="Stover N.A."/>
            <person name="Gregory B.D."/>
            <person name="Nowacki M."/>
            <person name="Derisi J."/>
            <person name="Roy S.W."/>
            <person name="Marshall W.F."/>
            <person name="Sood P."/>
        </authorList>
    </citation>
    <scope>NUCLEOTIDE SEQUENCE [LARGE SCALE GENOMIC DNA]</scope>
    <source>
        <strain evidence="2">WM001</strain>
    </source>
</reference>
<dbReference type="Proteomes" id="UP000187209">
    <property type="component" value="Unassembled WGS sequence"/>
</dbReference>
<dbReference type="EMBL" id="MPUH01000015">
    <property type="protein sequence ID" value="OMJ95267.1"/>
    <property type="molecule type" value="Genomic_DNA"/>
</dbReference>
<feature type="domain" description="IQCH-like ATP-grasp" evidence="1">
    <location>
        <begin position="561"/>
        <end position="814"/>
    </location>
</feature>
<gene>
    <name evidence="2" type="ORF">SteCoe_1483</name>
</gene>
<dbReference type="InterPro" id="IPR038752">
    <property type="entry name" value="IQCH"/>
</dbReference>
<evidence type="ECO:0000259" key="1">
    <source>
        <dbReference type="Pfam" id="PF24923"/>
    </source>
</evidence>